<feature type="domain" description="NolW-like" evidence="12">
    <location>
        <begin position="149"/>
        <end position="210"/>
    </location>
</feature>
<evidence type="ECO:0000256" key="4">
    <source>
        <dbReference type="ARBA" id="ARBA00022452"/>
    </source>
</evidence>
<proteinExistence type="inferred from homology"/>
<name>G8LGV2_9ENTR</name>
<evidence type="ECO:0000259" key="12">
    <source>
        <dbReference type="Pfam" id="PF03958"/>
    </source>
</evidence>
<evidence type="ECO:0000313" key="15">
    <source>
        <dbReference type="Proteomes" id="UP000007838"/>
    </source>
</evidence>
<keyword evidence="6" id="KW-0732">Signal</keyword>
<dbReference type="NCBIfam" id="TIGR02517">
    <property type="entry name" value="type_II_gspD"/>
    <property type="match status" value="1"/>
</dbReference>
<dbReference type="PROSITE" id="PS00875">
    <property type="entry name" value="T2SP_D"/>
    <property type="match status" value="1"/>
</dbReference>
<evidence type="ECO:0000256" key="9">
    <source>
        <dbReference type="ARBA" id="ARBA00023237"/>
    </source>
</evidence>
<keyword evidence="4" id="KW-1134">Transmembrane beta strand</keyword>
<dbReference type="InterPro" id="IPR005644">
    <property type="entry name" value="NolW-like"/>
</dbReference>
<keyword evidence="8" id="KW-0472">Membrane</keyword>
<evidence type="ECO:0000256" key="3">
    <source>
        <dbReference type="ARBA" id="ARBA00022448"/>
    </source>
</evidence>
<keyword evidence="5" id="KW-0812">Transmembrane</keyword>
<accession>G8LGV2</accession>
<dbReference type="Pfam" id="PF00263">
    <property type="entry name" value="Secretin"/>
    <property type="match status" value="1"/>
</dbReference>
<dbReference type="InterPro" id="IPR001775">
    <property type="entry name" value="GspD/PilQ"/>
</dbReference>
<evidence type="ECO:0000256" key="2">
    <source>
        <dbReference type="ARBA" id="ARBA00006980"/>
    </source>
</evidence>
<dbReference type="KEGG" id="eec:EcWSU1_01436"/>
<dbReference type="GO" id="GO:0015627">
    <property type="term" value="C:type II protein secretion system complex"/>
    <property type="evidence" value="ECO:0007669"/>
    <property type="project" value="InterPro"/>
</dbReference>
<organism evidence="14 15">
    <name type="scientific">Enterobacter ludwigii</name>
    <dbReference type="NCBI Taxonomy" id="299767"/>
    <lineage>
        <taxon>Bacteria</taxon>
        <taxon>Pseudomonadati</taxon>
        <taxon>Pseudomonadota</taxon>
        <taxon>Gammaproteobacteria</taxon>
        <taxon>Enterobacterales</taxon>
        <taxon>Enterobacteriaceae</taxon>
        <taxon>Enterobacter</taxon>
        <taxon>Enterobacter cloacae complex</taxon>
    </lineage>
</organism>
<dbReference type="PRINTS" id="PR00811">
    <property type="entry name" value="BCTERIALGSPD"/>
</dbReference>
<feature type="domain" description="NolW-like" evidence="12">
    <location>
        <begin position="215"/>
        <end position="283"/>
    </location>
</feature>
<keyword evidence="9" id="KW-0998">Cell outer membrane</keyword>
<dbReference type="InterPro" id="IPR013356">
    <property type="entry name" value="T2SS_GspD"/>
</dbReference>
<reference evidence="14 15" key="1">
    <citation type="journal article" date="2011" name="Stand. Genomic Sci.">
        <title>Complete genome of the onion pathogen Enterobacter cloacae EcWSU1.</title>
        <authorList>
            <person name="Humann J.L."/>
            <person name="Wildung M."/>
            <person name="Cheng C.H."/>
            <person name="Lee T."/>
            <person name="Stewart J.E."/>
            <person name="Drew J.C."/>
            <person name="Triplett E.W."/>
            <person name="Main D."/>
            <person name="Schroeder B.K."/>
        </authorList>
    </citation>
    <scope>NUCLEOTIDE SEQUENCE [LARGE SCALE GENOMIC DNA]</scope>
    <source>
        <strain evidence="14 15">EcWSU1</strain>
    </source>
</reference>
<protein>
    <submittedName>
        <fullName evidence="14">Putative general secretion pathway protein D</fullName>
    </submittedName>
</protein>
<keyword evidence="7" id="KW-0653">Protein transport</keyword>
<dbReference type="Proteomes" id="UP000007838">
    <property type="component" value="Chromosome"/>
</dbReference>
<feature type="domain" description="NolW-like" evidence="12">
    <location>
        <begin position="289"/>
        <end position="367"/>
    </location>
</feature>
<comment type="subcellular location">
    <subcellularLocation>
        <location evidence="1 10">Cell outer membrane</location>
    </subcellularLocation>
</comment>
<dbReference type="Pfam" id="PF03958">
    <property type="entry name" value="Secretin_N"/>
    <property type="match status" value="3"/>
</dbReference>
<sequence length="676" mass="73156">MSSDVTLTLKIFGSMFLTINKCTDMKKFPWACVALTALSLYSGSLLAANFSASFKNTDIREFIDTVGRNLNKTILVDPSVQGSVSVRTYNVLTEDEYYQFFLSVLDLYGLSVIPMDNGMVKVVRSSVARTAGAPLADSTNPGKGDEIITRVVRMENVPVRELAPLLRQLNDATGIGNVVHFEPSNVLLLTGKASVVNRLVDLVQRVDKDGVQRREIVPLRFASAKALSDMLNNLNNEEQKGQNAPQLATKVVADDETNSLVISGSEDARTRTRSLIHELDREQNNEGNTRVFYLKYASATKVVPVLTGIGEQLKDKAGTTKAKTATAATDLNITADESTNSLVITAQPNVMNSLEKVIDKLDIRRPQVLVEAIIAEVQDGNGLDLGVQWTGKHGGVQFGSTGLPISQIKNGTIKGASFTGLATGFFNGDFGALMTALSTDGKNDILSTPSVVTLDNKEASFNVGQDVPVLSGSQTTSGDNVFNSVERKTVGTKLKIVPQINDGDMIHLKIEQEVSSVDNSATEDASLGPTFNTRTINNEVMVHSGQTVVLGGLMENVTKQSVSKVPLLGDIPLVGQLFRYTSQDASKRNLMVFIHTTVLRDDDNYSAASKEKYDQIRARQQQRVEEKKLGIIEPADNAVLPAFPAASAATVKPARPAIRLKNKAEVSRGRTEQNPV</sequence>
<comment type="similarity">
    <text evidence="2">Belongs to the bacterial secretin family. GSP D subfamily.</text>
</comment>
<dbReference type="Gene3D" id="3.30.1370.120">
    <property type="match status" value="3"/>
</dbReference>
<feature type="domain" description="Type II/III secretion system secretin-like" evidence="11">
    <location>
        <begin position="436"/>
        <end position="599"/>
    </location>
</feature>
<evidence type="ECO:0000259" key="13">
    <source>
        <dbReference type="Pfam" id="PF21305"/>
    </source>
</evidence>
<dbReference type="HOGENOM" id="CLU_006756_1_1_6"/>
<feature type="domain" description="GspD-like N0" evidence="13">
    <location>
        <begin position="53"/>
        <end position="122"/>
    </location>
</feature>
<keyword evidence="3 10" id="KW-0813">Transport</keyword>
<evidence type="ECO:0000256" key="8">
    <source>
        <dbReference type="ARBA" id="ARBA00023136"/>
    </source>
</evidence>
<dbReference type="GO" id="GO:0009279">
    <property type="term" value="C:cell outer membrane"/>
    <property type="evidence" value="ECO:0007669"/>
    <property type="project" value="UniProtKB-SubCell"/>
</dbReference>
<dbReference type="AlphaFoldDB" id="G8LGV2"/>
<dbReference type="PANTHER" id="PTHR30332:SF24">
    <property type="entry name" value="SECRETIN GSPD-RELATED"/>
    <property type="match status" value="1"/>
</dbReference>
<evidence type="ECO:0000313" key="14">
    <source>
        <dbReference type="EMBL" id="AEW72875.1"/>
    </source>
</evidence>
<dbReference type="InterPro" id="IPR004845">
    <property type="entry name" value="T2SS_GspD_CS"/>
</dbReference>
<dbReference type="Pfam" id="PF21305">
    <property type="entry name" value="type_II_gspD_N0"/>
    <property type="match status" value="1"/>
</dbReference>
<dbReference type="InterPro" id="IPR004846">
    <property type="entry name" value="T2SS/T3SS_dom"/>
</dbReference>
<dbReference type="PANTHER" id="PTHR30332">
    <property type="entry name" value="PROBABLE GENERAL SECRETION PATHWAY PROTEIN D"/>
    <property type="match status" value="1"/>
</dbReference>
<dbReference type="eggNOG" id="COG1450">
    <property type="taxonomic scope" value="Bacteria"/>
</dbReference>
<evidence type="ECO:0000256" key="10">
    <source>
        <dbReference type="RuleBase" id="RU004004"/>
    </source>
</evidence>
<evidence type="ECO:0000256" key="1">
    <source>
        <dbReference type="ARBA" id="ARBA00004442"/>
    </source>
</evidence>
<dbReference type="EMBL" id="CP002886">
    <property type="protein sequence ID" value="AEW72875.1"/>
    <property type="molecule type" value="Genomic_DNA"/>
</dbReference>
<dbReference type="InterPro" id="IPR050810">
    <property type="entry name" value="Bact_Secretion_Sys_Channel"/>
</dbReference>
<gene>
    <name evidence="14" type="primary">gspD</name>
    <name evidence="14" type="ORF">EcWSU1_01436</name>
</gene>
<dbReference type="InterPro" id="IPR049371">
    <property type="entry name" value="GspD-like_N0"/>
</dbReference>
<evidence type="ECO:0000259" key="11">
    <source>
        <dbReference type="Pfam" id="PF00263"/>
    </source>
</evidence>
<dbReference type="InterPro" id="IPR038591">
    <property type="entry name" value="NolW-like_sf"/>
</dbReference>
<evidence type="ECO:0000256" key="5">
    <source>
        <dbReference type="ARBA" id="ARBA00022692"/>
    </source>
</evidence>
<evidence type="ECO:0000256" key="7">
    <source>
        <dbReference type="ARBA" id="ARBA00022927"/>
    </source>
</evidence>
<evidence type="ECO:0000256" key="6">
    <source>
        <dbReference type="ARBA" id="ARBA00022729"/>
    </source>
</evidence>
<dbReference type="GO" id="GO:0015628">
    <property type="term" value="P:protein secretion by the type II secretion system"/>
    <property type="evidence" value="ECO:0007669"/>
    <property type="project" value="InterPro"/>
</dbReference>